<reference evidence="1" key="1">
    <citation type="journal article" date="2023" name="Science">
        <title>Genome structures resolve the early diversification of teleost fishes.</title>
        <authorList>
            <person name="Parey E."/>
            <person name="Louis A."/>
            <person name="Montfort J."/>
            <person name="Bouchez O."/>
            <person name="Roques C."/>
            <person name="Iampietro C."/>
            <person name="Lluch J."/>
            <person name="Castinel A."/>
            <person name="Donnadieu C."/>
            <person name="Desvignes T."/>
            <person name="Floi Bucao C."/>
            <person name="Jouanno E."/>
            <person name="Wen M."/>
            <person name="Mejri S."/>
            <person name="Dirks R."/>
            <person name="Jansen H."/>
            <person name="Henkel C."/>
            <person name="Chen W.J."/>
            <person name="Zahm M."/>
            <person name="Cabau C."/>
            <person name="Klopp C."/>
            <person name="Thompson A.W."/>
            <person name="Robinson-Rechavi M."/>
            <person name="Braasch I."/>
            <person name="Lecointre G."/>
            <person name="Bobe J."/>
            <person name="Postlethwait J.H."/>
            <person name="Berthelot C."/>
            <person name="Roest Crollius H."/>
            <person name="Guiguen Y."/>
        </authorList>
    </citation>
    <scope>NUCLEOTIDE SEQUENCE</scope>
    <source>
        <strain evidence="1">WJC10195</strain>
    </source>
</reference>
<gene>
    <name evidence="1" type="ORF">SKAU_G00161730</name>
</gene>
<evidence type="ECO:0000313" key="1">
    <source>
        <dbReference type="EMBL" id="KAJ8359648.1"/>
    </source>
</evidence>
<evidence type="ECO:0000313" key="2">
    <source>
        <dbReference type="Proteomes" id="UP001152622"/>
    </source>
</evidence>
<dbReference type="Proteomes" id="UP001152622">
    <property type="component" value="Chromosome 5"/>
</dbReference>
<organism evidence="1 2">
    <name type="scientific">Synaphobranchus kaupii</name>
    <name type="common">Kaup's arrowtooth eel</name>
    <dbReference type="NCBI Taxonomy" id="118154"/>
    <lineage>
        <taxon>Eukaryota</taxon>
        <taxon>Metazoa</taxon>
        <taxon>Chordata</taxon>
        <taxon>Craniata</taxon>
        <taxon>Vertebrata</taxon>
        <taxon>Euteleostomi</taxon>
        <taxon>Actinopterygii</taxon>
        <taxon>Neopterygii</taxon>
        <taxon>Teleostei</taxon>
        <taxon>Anguilliformes</taxon>
        <taxon>Synaphobranchidae</taxon>
        <taxon>Synaphobranchus</taxon>
    </lineage>
</organism>
<comment type="caution">
    <text evidence="1">The sequence shown here is derived from an EMBL/GenBank/DDBJ whole genome shotgun (WGS) entry which is preliminary data.</text>
</comment>
<name>A0A9Q1FIM6_SYNKA</name>
<dbReference type="AlphaFoldDB" id="A0A9Q1FIM6"/>
<proteinExistence type="predicted"/>
<dbReference type="EMBL" id="JAINUF010000005">
    <property type="protein sequence ID" value="KAJ8359648.1"/>
    <property type="molecule type" value="Genomic_DNA"/>
</dbReference>
<sequence length="177" mass="18923">MISTSVFFFKVPHECLVSLGYSPGWASGPPGLGPFLGSSVVFEVSKVRNAVSVVTTSQRRHLSLGQNWTCFISYPVHPFLPKLPLPPAMGLSRPVTPPPNCALPRPGSAHSLLPSVSWLGGWTWSRGAAASLLGSRRRRLLLLQLSPRGALPPPLNCSCAVSSCQTIGRDQLEQEGA</sequence>
<keyword evidence="2" id="KW-1185">Reference proteome</keyword>
<accession>A0A9Q1FIM6</accession>
<protein>
    <submittedName>
        <fullName evidence="1">Uncharacterized protein</fullName>
    </submittedName>
</protein>